<dbReference type="AlphaFoldDB" id="A0A0N4YQA5"/>
<dbReference type="PROSITE" id="PS00031">
    <property type="entry name" value="NUCLEAR_REC_DBD_1"/>
    <property type="match status" value="1"/>
</dbReference>
<evidence type="ECO:0000256" key="8">
    <source>
        <dbReference type="ARBA" id="ARBA00023170"/>
    </source>
</evidence>
<evidence type="ECO:0000256" key="9">
    <source>
        <dbReference type="ARBA" id="ARBA00023242"/>
    </source>
</evidence>
<dbReference type="Pfam" id="PF00104">
    <property type="entry name" value="Hormone_recep"/>
    <property type="match status" value="1"/>
</dbReference>
<reference evidence="13 14" key="2">
    <citation type="submission" date="2018-11" db="EMBL/GenBank/DDBJ databases">
        <authorList>
            <consortium name="Pathogen Informatics"/>
        </authorList>
    </citation>
    <scope>NUCLEOTIDE SEQUENCE [LARGE SCALE GENOMIC DNA]</scope>
</reference>
<dbReference type="GO" id="GO:0008270">
    <property type="term" value="F:zinc ion binding"/>
    <property type="evidence" value="ECO:0007669"/>
    <property type="project" value="UniProtKB-KW"/>
</dbReference>
<dbReference type="SMART" id="SM00399">
    <property type="entry name" value="ZnF_C4"/>
    <property type="match status" value="1"/>
</dbReference>
<evidence type="ECO:0000256" key="5">
    <source>
        <dbReference type="ARBA" id="ARBA00023015"/>
    </source>
</evidence>
<dbReference type="PROSITE" id="PS51030">
    <property type="entry name" value="NUCLEAR_REC_DBD_2"/>
    <property type="match status" value="1"/>
</dbReference>
<keyword evidence="7 10" id="KW-0804">Transcription</keyword>
<dbReference type="GO" id="GO:0005634">
    <property type="term" value="C:nucleus"/>
    <property type="evidence" value="ECO:0007669"/>
    <property type="project" value="UniProtKB-SubCell"/>
</dbReference>
<dbReference type="SUPFAM" id="SSF57716">
    <property type="entry name" value="Glucocorticoid receptor-like (DNA-binding domain)"/>
    <property type="match status" value="1"/>
</dbReference>
<keyword evidence="3 10" id="KW-0863">Zinc-finger</keyword>
<dbReference type="GO" id="GO:0043565">
    <property type="term" value="F:sequence-specific DNA binding"/>
    <property type="evidence" value="ECO:0007669"/>
    <property type="project" value="InterPro"/>
</dbReference>
<name>A0A0N4YQA5_NIPBR</name>
<comment type="similarity">
    <text evidence="1 10">Belongs to the nuclear hormone receptor family.</text>
</comment>
<dbReference type="InterPro" id="IPR035500">
    <property type="entry name" value="NHR-like_dom_sf"/>
</dbReference>
<dbReference type="Proteomes" id="UP000271162">
    <property type="component" value="Unassembled WGS sequence"/>
</dbReference>
<keyword evidence="5 10" id="KW-0805">Transcription regulation</keyword>
<keyword evidence="4 10" id="KW-0862">Zinc</keyword>
<dbReference type="OMA" id="FDTTCEC"/>
<organism evidence="15">
    <name type="scientific">Nippostrongylus brasiliensis</name>
    <name type="common">Rat hookworm</name>
    <dbReference type="NCBI Taxonomy" id="27835"/>
    <lineage>
        <taxon>Eukaryota</taxon>
        <taxon>Metazoa</taxon>
        <taxon>Ecdysozoa</taxon>
        <taxon>Nematoda</taxon>
        <taxon>Chromadorea</taxon>
        <taxon>Rhabditida</taxon>
        <taxon>Rhabditina</taxon>
        <taxon>Rhabditomorpha</taxon>
        <taxon>Strongyloidea</taxon>
        <taxon>Heligmosomidae</taxon>
        <taxon>Nippostrongylus</taxon>
    </lineage>
</organism>
<dbReference type="PANTHER" id="PTHR46397">
    <property type="entry name" value="NUCLEAR HORMONE RECEPTOR FAMILY-RELATED"/>
    <property type="match status" value="1"/>
</dbReference>
<dbReference type="EMBL" id="UYSL01024167">
    <property type="protein sequence ID" value="VDL83162.1"/>
    <property type="molecule type" value="Genomic_DNA"/>
</dbReference>
<evidence type="ECO:0000259" key="11">
    <source>
        <dbReference type="PROSITE" id="PS51030"/>
    </source>
</evidence>
<dbReference type="Pfam" id="PF00105">
    <property type="entry name" value="zf-C4"/>
    <property type="match status" value="1"/>
</dbReference>
<evidence type="ECO:0000313" key="14">
    <source>
        <dbReference type="Proteomes" id="UP000271162"/>
    </source>
</evidence>
<dbReference type="STRING" id="27835.A0A0N4YQA5"/>
<dbReference type="PANTHER" id="PTHR46397:SF3">
    <property type="entry name" value="NR LBD DOMAIN-CONTAINING PROTEIN-RELATED"/>
    <property type="match status" value="1"/>
</dbReference>
<dbReference type="WBParaSite" id="NBR_0001942701-mRNA-1">
    <property type="protein sequence ID" value="NBR_0001942701-mRNA-1"/>
    <property type="gene ID" value="NBR_0001942701"/>
</dbReference>
<evidence type="ECO:0000256" key="4">
    <source>
        <dbReference type="ARBA" id="ARBA00022833"/>
    </source>
</evidence>
<dbReference type="Gene3D" id="1.10.565.10">
    <property type="entry name" value="Retinoid X Receptor"/>
    <property type="match status" value="1"/>
</dbReference>
<dbReference type="PRINTS" id="PR00047">
    <property type="entry name" value="STROIDFINGER"/>
</dbReference>
<keyword evidence="8 10" id="KW-0675">Receptor</keyword>
<dbReference type="SUPFAM" id="SSF48508">
    <property type="entry name" value="Nuclear receptor ligand-binding domain"/>
    <property type="match status" value="1"/>
</dbReference>
<keyword evidence="14" id="KW-1185">Reference proteome</keyword>
<evidence type="ECO:0000256" key="3">
    <source>
        <dbReference type="ARBA" id="ARBA00022771"/>
    </source>
</evidence>
<reference evidence="15" key="1">
    <citation type="submission" date="2017-02" db="UniProtKB">
        <authorList>
            <consortium name="WormBaseParasite"/>
        </authorList>
    </citation>
    <scope>IDENTIFICATION</scope>
</reference>
<evidence type="ECO:0000313" key="13">
    <source>
        <dbReference type="EMBL" id="VDL83162.1"/>
    </source>
</evidence>
<evidence type="ECO:0000256" key="2">
    <source>
        <dbReference type="ARBA" id="ARBA00022723"/>
    </source>
</evidence>
<keyword evidence="2 10" id="KW-0479">Metal-binding</keyword>
<dbReference type="SMART" id="SM00430">
    <property type="entry name" value="HOLI"/>
    <property type="match status" value="1"/>
</dbReference>
<comment type="subcellular location">
    <subcellularLocation>
        <location evidence="10">Nucleus</location>
    </subcellularLocation>
</comment>
<dbReference type="Gene3D" id="3.30.50.10">
    <property type="entry name" value="Erythroid Transcription Factor GATA-1, subunit A"/>
    <property type="match status" value="1"/>
</dbReference>
<dbReference type="GO" id="GO:0003700">
    <property type="term" value="F:DNA-binding transcription factor activity"/>
    <property type="evidence" value="ECO:0007669"/>
    <property type="project" value="InterPro"/>
</dbReference>
<evidence type="ECO:0000256" key="7">
    <source>
        <dbReference type="ARBA" id="ARBA00023163"/>
    </source>
</evidence>
<gene>
    <name evidence="13" type="ORF">NBR_LOCUS19428</name>
</gene>
<dbReference type="InterPro" id="IPR013088">
    <property type="entry name" value="Znf_NHR/GATA"/>
</dbReference>
<evidence type="ECO:0000256" key="10">
    <source>
        <dbReference type="RuleBase" id="RU004334"/>
    </source>
</evidence>
<feature type="domain" description="NR LBD" evidence="12">
    <location>
        <begin position="166"/>
        <end position="411"/>
    </location>
</feature>
<evidence type="ECO:0000313" key="15">
    <source>
        <dbReference type="WBParaSite" id="NBR_0001942701-mRNA-1"/>
    </source>
</evidence>
<evidence type="ECO:0000256" key="6">
    <source>
        <dbReference type="ARBA" id="ARBA00023125"/>
    </source>
</evidence>
<evidence type="ECO:0000259" key="12">
    <source>
        <dbReference type="PROSITE" id="PS51843"/>
    </source>
</evidence>
<dbReference type="InterPro" id="IPR001628">
    <property type="entry name" value="Znf_hrmn_rcpt"/>
</dbReference>
<evidence type="ECO:0000256" key="1">
    <source>
        <dbReference type="ARBA" id="ARBA00005993"/>
    </source>
</evidence>
<dbReference type="InterPro" id="IPR000536">
    <property type="entry name" value="Nucl_hrmn_rcpt_lig-bd"/>
</dbReference>
<keyword evidence="6 10" id="KW-0238">DNA-binding</keyword>
<dbReference type="PROSITE" id="PS51843">
    <property type="entry name" value="NR_LBD"/>
    <property type="match status" value="1"/>
</dbReference>
<proteinExistence type="inferred from homology"/>
<keyword evidence="9 10" id="KW-0539">Nucleus</keyword>
<protein>
    <submittedName>
        <fullName evidence="13 15">Uncharacterized protein</fullName>
    </submittedName>
</protein>
<accession>A0A0N4YQA5</accession>
<feature type="domain" description="Nuclear receptor" evidence="11">
    <location>
        <begin position="4"/>
        <end position="80"/>
    </location>
</feature>
<sequence>MKSQKRCAICESPSARSIHFGARSCKACAAFFRRTVALRVTFECKERIPCTIHYEKRMSCKKCRFDKCIAVNMDPRLVRSSHGSHDTTHSLNDSDIAVEDNSNVTRLDSDDFRQSTSEQMNSAQVHRDTTPRLPVVTECDRDRRRYVAKHYIRIEAALNSRRKILYTDAKMADVFSSICKCPYERRHLKPLNYKDYVGMSRADIIMLYDYAESFLDFDQLDASQKPVLYRYICGVDSLMSSAYFTSCLGFDESLMVLSTCDYICVDPMPMTGDEPWAQHLFSTKEDLMKYKSIVPWKASLWSKLVVPFHRLNIEFEEFCILKALTCWHVAHYKLNEDGRRICEKQRDLLIGSLFDVCSESSSDPAERVGSLMLFISCVFLQMLEMVDSLVMITFFDIVDYDPVFKDFFKNDSY</sequence>